<sequence length="195" mass="23182">MFLDCYFEIKIFMLPDFKNNVDIRNIFKFFFNTINQSEGKIAVSFPNWNEKNIGNSIRFFANENDWGVLLFMRNAELLKNFSDRNLIEISNIDLVPDDVNTYYRFYRDRVTEKLSPNYLDRMKRRATRKNLPFDREKLKKSIESIVQKKDIHTIYLGNYTLFIARELAEIDFNSQEELKFSGYGLAPKGLGVPHF</sequence>
<dbReference type="Gene3D" id="3.30.70.2540">
    <property type="entry name" value="CRISPR-associated endoribonuclease Cas6/Csy4"/>
    <property type="match status" value="1"/>
</dbReference>
<dbReference type="EMBL" id="QOVW01000001">
    <property type="protein sequence ID" value="RDB37365.1"/>
    <property type="molecule type" value="Genomic_DNA"/>
</dbReference>
<dbReference type="GO" id="GO:0004519">
    <property type="term" value="F:endonuclease activity"/>
    <property type="evidence" value="ECO:0007669"/>
    <property type="project" value="InterPro"/>
</dbReference>
<gene>
    <name evidence="1" type="primary">cas6f</name>
    <name evidence="1" type="ORF">DCC88_00120</name>
</gene>
<evidence type="ECO:0000313" key="1">
    <source>
        <dbReference type="EMBL" id="RDB37365.1"/>
    </source>
</evidence>
<proteinExistence type="predicted"/>
<dbReference type="NCBIfam" id="TIGR02563">
    <property type="entry name" value="cas_Csy4"/>
    <property type="match status" value="1"/>
</dbReference>
<comment type="caution">
    <text evidence="1">The sequence shown here is derived from an EMBL/GenBank/DDBJ whole genome shotgun (WGS) entry which is preliminary data.</text>
</comment>
<dbReference type="InterPro" id="IPR042564">
    <property type="entry name" value="CRISPR-Cas6/Csy4_sf"/>
</dbReference>
<organism evidence="1 2">
    <name type="scientific">Spirobacillus cienkowskii</name>
    <dbReference type="NCBI Taxonomy" id="495820"/>
    <lineage>
        <taxon>Bacteria</taxon>
        <taxon>Pseudomonadati</taxon>
        <taxon>Bdellovibrionota</taxon>
        <taxon>Oligoflexia</taxon>
        <taxon>Silvanigrellales</taxon>
        <taxon>Spirobacillus</taxon>
    </lineage>
</organism>
<reference evidence="1" key="1">
    <citation type="submission" date="2018-04" db="EMBL/GenBank/DDBJ databases">
        <title>Draft genome sequence of the Candidatus Spirobacillus cienkowskii, a pathogen of freshwater Daphnia species, reconstructed from hemolymph metagenomic reads.</title>
        <authorList>
            <person name="Bresciani L."/>
            <person name="Lemos L.N."/>
            <person name="Wale N."/>
            <person name="Lin J.Y."/>
            <person name="Fernandes G.R."/>
            <person name="Duffy M.A."/>
            <person name="Rodrigues J.M."/>
        </authorList>
    </citation>
    <scope>NUCLEOTIDE SEQUENCE [LARGE SCALE GENOMIC DNA]</scope>
    <source>
        <strain evidence="1">Binning01</strain>
    </source>
</reference>
<evidence type="ECO:0000313" key="2">
    <source>
        <dbReference type="Proteomes" id="UP000253934"/>
    </source>
</evidence>
<dbReference type="Pfam" id="PF09618">
    <property type="entry name" value="Cas_Csy4"/>
    <property type="match status" value="1"/>
</dbReference>
<accession>A0A369KXC2</accession>
<name>A0A369KXC2_9BACT</name>
<dbReference type="Proteomes" id="UP000253934">
    <property type="component" value="Unassembled WGS sequence"/>
</dbReference>
<dbReference type="AlphaFoldDB" id="A0A369KXC2"/>
<dbReference type="InterPro" id="IPR013396">
    <property type="entry name" value="CRISPR-assoc_prot_Csy4"/>
</dbReference>
<keyword evidence="2" id="KW-1185">Reference proteome</keyword>
<protein>
    <submittedName>
        <fullName evidence="1">Type I-F CRISPR-associated endoribonuclease Cas6/Csy4</fullName>
    </submittedName>
</protein>
<dbReference type="GO" id="GO:0043571">
    <property type="term" value="P:maintenance of CRISPR repeat elements"/>
    <property type="evidence" value="ECO:0007669"/>
    <property type="project" value="InterPro"/>
</dbReference>